<dbReference type="EMBL" id="BAAAHD010000060">
    <property type="protein sequence ID" value="GAA0585042.1"/>
    <property type="molecule type" value="Genomic_DNA"/>
</dbReference>
<evidence type="ECO:0000313" key="1">
    <source>
        <dbReference type="EMBL" id="GAA0585042.1"/>
    </source>
</evidence>
<name>A0ABP3QC14_9ACTN</name>
<comment type="caution">
    <text evidence="1">The sequence shown here is derived from an EMBL/GenBank/DDBJ whole genome shotgun (WGS) entry which is preliminary data.</text>
</comment>
<dbReference type="Proteomes" id="UP001501427">
    <property type="component" value="Unassembled WGS sequence"/>
</dbReference>
<gene>
    <name evidence="1" type="ORF">GCM10009546_54180</name>
</gene>
<accession>A0ABP3QC14</accession>
<organism evidence="1 2">
    <name type="scientific">Actinomadura livida</name>
    <dbReference type="NCBI Taxonomy" id="79909"/>
    <lineage>
        <taxon>Bacteria</taxon>
        <taxon>Bacillati</taxon>
        <taxon>Actinomycetota</taxon>
        <taxon>Actinomycetes</taxon>
        <taxon>Streptosporangiales</taxon>
        <taxon>Thermomonosporaceae</taxon>
        <taxon>Actinomadura</taxon>
    </lineage>
</organism>
<keyword evidence="2" id="KW-1185">Reference proteome</keyword>
<reference evidence="2" key="1">
    <citation type="journal article" date="2019" name="Int. J. Syst. Evol. Microbiol.">
        <title>The Global Catalogue of Microorganisms (GCM) 10K type strain sequencing project: providing services to taxonomists for standard genome sequencing and annotation.</title>
        <authorList>
            <consortium name="The Broad Institute Genomics Platform"/>
            <consortium name="The Broad Institute Genome Sequencing Center for Infectious Disease"/>
            <person name="Wu L."/>
            <person name="Ma J."/>
        </authorList>
    </citation>
    <scope>NUCLEOTIDE SEQUENCE [LARGE SCALE GENOMIC DNA]</scope>
    <source>
        <strain evidence="2">JCM 10667</strain>
    </source>
</reference>
<sequence>MLARVVAAVRLAVALVQFYSDMPGVRPRERDPPVDEIHDPILTDRGSGRDTHVIVLACGPAPPMMITPS</sequence>
<protein>
    <submittedName>
        <fullName evidence="1">Uncharacterized protein</fullName>
    </submittedName>
</protein>
<evidence type="ECO:0000313" key="2">
    <source>
        <dbReference type="Proteomes" id="UP001501427"/>
    </source>
</evidence>
<proteinExistence type="predicted"/>